<sequence length="682" mass="78272">MEKTQRLLEIHRVSFQRIYDSIMAEMQGPEPNLSDIQAELPLLDQKIGQINSLNEQLLDLLLDADCNEEDIDNEVAKADDLTSDRKDWIPFWSQFKRIHNDDEIEKEDKFKFLIQSTIPKSRARELVESFPPSAENYNIAIDSLVSRFGKEELLVEYYVRELLKLVLTNLKVKMSLSTLYDKLESQLRSLETLGVTSEKYAAMLFPLVESSLPEERLRVWQRSQNSYANEEFFNRSSIEKTYGVFEKEVEDEEKISMAVSGFDVKSKTTEKPKETSIPTASGLINQQKSPVCVKCVFCKGSHRSEDCKEAQKMTLTEKKKILSSRGCCHSCLKFGHIARRCRVNIQCNNCKNRHSTLMCNKEESSEGTGKSKQNENGSSLTVDNLSNNTSSQVFLQTLLVELRSDICTKCVRAIIDTGSQRSYINKFIADEMGYESLREETLIHALFGGSESEVVKHSEYRIQVGNLNKKYVCNFNVLDQPVICSNLSTILCECEALMNSRPLTYVSENTNDLVPLTPSMFLHDLKEVGVPDIDNIDGNCLNRHVRYRIHLKEELTRRFRSEYLSQLIIRSKNHFKSEIKVGDVVIIGSDALKRLDWPLGVVTEVFPGKDSAIRVRLYPLEINTGEDYHEIKEKIHKQKRTTKSQKNQERNETVVEMENGLPPLMTRCGRTVKKPDRYQAMF</sequence>
<dbReference type="InterPro" id="IPR001969">
    <property type="entry name" value="Aspartic_peptidase_AS"/>
</dbReference>
<gene>
    <name evidence="3" type="ORF">NQ317_005384</name>
</gene>
<feature type="region of interest" description="Disordered" evidence="1">
    <location>
        <begin position="361"/>
        <end position="384"/>
    </location>
</feature>
<feature type="domain" description="DUF5641" evidence="2">
    <location>
        <begin position="551"/>
        <end position="615"/>
    </location>
</feature>
<evidence type="ECO:0000313" key="4">
    <source>
        <dbReference type="Proteomes" id="UP001162164"/>
    </source>
</evidence>
<dbReference type="PANTHER" id="PTHR47331">
    <property type="entry name" value="PHD-TYPE DOMAIN-CONTAINING PROTEIN"/>
    <property type="match status" value="1"/>
</dbReference>
<dbReference type="PROSITE" id="PS00141">
    <property type="entry name" value="ASP_PROTEASE"/>
    <property type="match status" value="1"/>
</dbReference>
<dbReference type="InterPro" id="IPR021109">
    <property type="entry name" value="Peptidase_aspartic_dom_sf"/>
</dbReference>
<dbReference type="Gene3D" id="2.40.70.10">
    <property type="entry name" value="Acid Proteases"/>
    <property type="match status" value="1"/>
</dbReference>
<dbReference type="EMBL" id="JAPWTJ010002779">
    <property type="protein sequence ID" value="KAJ8964448.1"/>
    <property type="molecule type" value="Genomic_DNA"/>
</dbReference>
<dbReference type="Pfam" id="PF03564">
    <property type="entry name" value="DUF1759"/>
    <property type="match status" value="1"/>
</dbReference>
<comment type="caution">
    <text evidence="3">The sequence shown here is derived from an EMBL/GenBank/DDBJ whole genome shotgun (WGS) entry which is preliminary data.</text>
</comment>
<dbReference type="Proteomes" id="UP001162164">
    <property type="component" value="Unassembled WGS sequence"/>
</dbReference>
<keyword evidence="4" id="KW-1185">Reference proteome</keyword>
<evidence type="ECO:0000313" key="3">
    <source>
        <dbReference type="EMBL" id="KAJ8964448.1"/>
    </source>
</evidence>
<dbReference type="CDD" id="cd00303">
    <property type="entry name" value="retropepsin_like"/>
    <property type="match status" value="1"/>
</dbReference>
<name>A0ABQ9ISV1_9CUCU</name>
<evidence type="ECO:0000256" key="1">
    <source>
        <dbReference type="SAM" id="MobiDB-lite"/>
    </source>
</evidence>
<feature type="compositionally biased region" description="Polar residues" evidence="1">
    <location>
        <begin position="366"/>
        <end position="384"/>
    </location>
</feature>
<dbReference type="InterPro" id="IPR040676">
    <property type="entry name" value="DUF5641"/>
</dbReference>
<evidence type="ECO:0000259" key="2">
    <source>
        <dbReference type="Pfam" id="PF18701"/>
    </source>
</evidence>
<proteinExistence type="predicted"/>
<organism evidence="3 4">
    <name type="scientific">Molorchus minor</name>
    <dbReference type="NCBI Taxonomy" id="1323400"/>
    <lineage>
        <taxon>Eukaryota</taxon>
        <taxon>Metazoa</taxon>
        <taxon>Ecdysozoa</taxon>
        <taxon>Arthropoda</taxon>
        <taxon>Hexapoda</taxon>
        <taxon>Insecta</taxon>
        <taxon>Pterygota</taxon>
        <taxon>Neoptera</taxon>
        <taxon>Endopterygota</taxon>
        <taxon>Coleoptera</taxon>
        <taxon>Polyphaga</taxon>
        <taxon>Cucujiformia</taxon>
        <taxon>Chrysomeloidea</taxon>
        <taxon>Cerambycidae</taxon>
        <taxon>Lamiinae</taxon>
        <taxon>Monochamini</taxon>
        <taxon>Molorchus</taxon>
    </lineage>
</organism>
<dbReference type="PANTHER" id="PTHR47331:SF1">
    <property type="entry name" value="GAG-LIKE PROTEIN"/>
    <property type="match status" value="1"/>
</dbReference>
<reference evidence="3" key="1">
    <citation type="journal article" date="2023" name="Insect Mol. Biol.">
        <title>Genome sequencing provides insights into the evolution of gene families encoding plant cell wall-degrading enzymes in longhorned beetles.</title>
        <authorList>
            <person name="Shin N.R."/>
            <person name="Okamura Y."/>
            <person name="Kirsch R."/>
            <person name="Pauchet Y."/>
        </authorList>
    </citation>
    <scope>NUCLEOTIDE SEQUENCE</scope>
    <source>
        <strain evidence="3">MMC_N1</strain>
    </source>
</reference>
<dbReference type="InterPro" id="IPR005312">
    <property type="entry name" value="DUF1759"/>
</dbReference>
<protein>
    <recommendedName>
        <fullName evidence="2">DUF5641 domain-containing protein</fullName>
    </recommendedName>
</protein>
<dbReference type="Pfam" id="PF18701">
    <property type="entry name" value="DUF5641"/>
    <property type="match status" value="1"/>
</dbReference>
<accession>A0ABQ9ISV1</accession>